<evidence type="ECO:0000313" key="3">
    <source>
        <dbReference type="EMBL" id="SHO51062.1"/>
    </source>
</evidence>
<evidence type="ECO:0000256" key="1">
    <source>
        <dbReference type="ARBA" id="ARBA00006096"/>
    </source>
</evidence>
<keyword evidence="3" id="KW-0645">Protease</keyword>
<dbReference type="EMBL" id="FRFE01000022">
    <property type="protein sequence ID" value="SHO51062.1"/>
    <property type="molecule type" value="Genomic_DNA"/>
</dbReference>
<accession>A0A1M7YEJ8</accession>
<keyword evidence="2" id="KW-0378">Hydrolase</keyword>
<sequence length="416" mass="45710">MTFRRPLLFTVFLIFTLLPQLVAGTILPRNKITNGGYILYKNGNIVEQFRASELFVPASTIKLLTAYSALKTLGPEFRFTTSFYLDANHVLYIRGGGDPVLTTESLTSAAQELKRRGITKVSGYVLDDSLFALEQPLPDGSENSANPYDVANSGLAVNFNSIAVAKAKDGTITSGEKHTPLTVLGREIGQQLKPGKHRVNINAFEVRSSTPLPLRYSAELLHELLVQEGIKAEAVIRPGKVPTNAKLIYDHLSSQSLVEIVRSCLYVSNNFIANQLALTAGAQHFGAPATWEKARQLLTHFATNRIGISKKELQVVEGSGLSRQTRITPIAMLKILRAFEPYRELLPEKYGAQLKSGTMSNVFCYAGYLDAPEGNVLFVLMLNQPENTRKMLLSSLEKQFNPVGVVTPATAKISKK</sequence>
<dbReference type="InterPro" id="IPR000667">
    <property type="entry name" value="Peptidase_S13"/>
</dbReference>
<dbReference type="PANTHER" id="PTHR30023:SF0">
    <property type="entry name" value="PENICILLIN-SENSITIVE CARBOXYPEPTIDASE A"/>
    <property type="match status" value="1"/>
</dbReference>
<keyword evidence="3" id="KW-0121">Carboxypeptidase</keyword>
<dbReference type="Gene3D" id="3.40.710.10">
    <property type="entry name" value="DD-peptidase/beta-lactamase superfamily"/>
    <property type="match status" value="1"/>
</dbReference>
<dbReference type="GO" id="GO:0006508">
    <property type="term" value="P:proteolysis"/>
    <property type="evidence" value="ECO:0007669"/>
    <property type="project" value="InterPro"/>
</dbReference>
<reference evidence="3 4" key="1">
    <citation type="submission" date="2016-12" db="EMBL/GenBank/DDBJ databases">
        <authorList>
            <person name="Song W.-J."/>
            <person name="Kurnit D.M."/>
        </authorList>
    </citation>
    <scope>NUCLEOTIDE SEQUENCE [LARGE SCALE GENOMIC DNA]</scope>
    <source>
        <strain evidence="3 4">DSM 18488</strain>
    </source>
</reference>
<dbReference type="Proteomes" id="UP000184603">
    <property type="component" value="Unassembled WGS sequence"/>
</dbReference>
<keyword evidence="4" id="KW-1185">Reference proteome</keyword>
<dbReference type="Gene3D" id="3.50.80.20">
    <property type="entry name" value="D-Ala-D-Ala carboxypeptidase C, peptidase S13"/>
    <property type="match status" value="1"/>
</dbReference>
<gene>
    <name evidence="3" type="ORF">SAMN02745220_03809</name>
</gene>
<dbReference type="AlphaFoldDB" id="A0A1M7YEJ8"/>
<dbReference type="SUPFAM" id="SSF56601">
    <property type="entry name" value="beta-lactamase/transpeptidase-like"/>
    <property type="match status" value="1"/>
</dbReference>
<name>A0A1M7YEJ8_9BACT</name>
<evidence type="ECO:0000256" key="2">
    <source>
        <dbReference type="ARBA" id="ARBA00022801"/>
    </source>
</evidence>
<dbReference type="InterPro" id="IPR012338">
    <property type="entry name" value="Beta-lactam/transpept-like"/>
</dbReference>
<comment type="similarity">
    <text evidence="1">Belongs to the peptidase S13 family.</text>
</comment>
<dbReference type="GO" id="GO:0000270">
    <property type="term" value="P:peptidoglycan metabolic process"/>
    <property type="evidence" value="ECO:0007669"/>
    <property type="project" value="TreeGrafter"/>
</dbReference>
<dbReference type="RefSeq" id="WP_073615253.1">
    <property type="nucleotide sequence ID" value="NZ_FRFE01000022.1"/>
</dbReference>
<dbReference type="PRINTS" id="PR00922">
    <property type="entry name" value="DADACBPTASE3"/>
</dbReference>
<dbReference type="STRING" id="1121416.SAMN02745220_03809"/>
<dbReference type="PANTHER" id="PTHR30023">
    <property type="entry name" value="D-ALANYL-D-ALANINE CARBOXYPEPTIDASE"/>
    <property type="match status" value="1"/>
</dbReference>
<dbReference type="GO" id="GO:0004185">
    <property type="term" value="F:serine-type carboxypeptidase activity"/>
    <property type="evidence" value="ECO:0007669"/>
    <property type="project" value="InterPro"/>
</dbReference>
<dbReference type="Pfam" id="PF02113">
    <property type="entry name" value="Peptidase_S13"/>
    <property type="match status" value="2"/>
</dbReference>
<evidence type="ECO:0000313" key="4">
    <source>
        <dbReference type="Proteomes" id="UP000184603"/>
    </source>
</evidence>
<protein>
    <submittedName>
        <fullName evidence="3">D-alanyl-D-alanine carboxypeptidase / D-alanyl-D-alanine-endopeptidase (Penicillin-binding protein 4)</fullName>
    </submittedName>
</protein>
<organism evidence="3 4">
    <name type="scientific">Desulfopila aestuarii DSM 18488</name>
    <dbReference type="NCBI Taxonomy" id="1121416"/>
    <lineage>
        <taxon>Bacteria</taxon>
        <taxon>Pseudomonadati</taxon>
        <taxon>Thermodesulfobacteriota</taxon>
        <taxon>Desulfobulbia</taxon>
        <taxon>Desulfobulbales</taxon>
        <taxon>Desulfocapsaceae</taxon>
        <taxon>Desulfopila</taxon>
    </lineage>
</organism>
<dbReference type="OrthoDB" id="5372081at2"/>
<proteinExistence type="inferred from homology"/>